<dbReference type="EMBL" id="BAABFX010000020">
    <property type="protein sequence ID" value="GAA4392140.1"/>
    <property type="molecule type" value="Genomic_DNA"/>
</dbReference>
<comment type="caution">
    <text evidence="2">The sequence shown here is derived from an EMBL/GenBank/DDBJ whole genome shotgun (WGS) entry which is preliminary data.</text>
</comment>
<organism evidence="2 3">
    <name type="scientific">Ornithinibacter aureus</name>
    <dbReference type="NCBI Taxonomy" id="622664"/>
    <lineage>
        <taxon>Bacteria</taxon>
        <taxon>Bacillati</taxon>
        <taxon>Actinomycetota</taxon>
        <taxon>Actinomycetes</taxon>
        <taxon>Micrococcales</taxon>
        <taxon>Intrasporangiaceae</taxon>
        <taxon>Ornithinibacter</taxon>
    </lineage>
</organism>
<dbReference type="Pfam" id="PF06013">
    <property type="entry name" value="WXG100"/>
    <property type="match status" value="1"/>
</dbReference>
<sequence>MAAQFTVDTERIAGAAGDIARISAEIEGQVATMMARLNGLQDAWTGTASAQFQGVVSQWRGTQQQVRTSLDSIGQVLGAAGTQYADAEAAATRMFTP</sequence>
<dbReference type="Proteomes" id="UP001500390">
    <property type="component" value="Unassembled WGS sequence"/>
</dbReference>
<protein>
    <recommendedName>
        <fullName evidence="1">ESAT-6-like protein</fullName>
    </recommendedName>
</protein>
<gene>
    <name evidence="2" type="ORF">GCM10023153_10840</name>
</gene>
<dbReference type="InterPro" id="IPR010310">
    <property type="entry name" value="T7SS_ESAT-6-like"/>
</dbReference>
<keyword evidence="3" id="KW-1185">Reference proteome</keyword>
<evidence type="ECO:0000313" key="2">
    <source>
        <dbReference type="EMBL" id="GAA4392140.1"/>
    </source>
</evidence>
<dbReference type="Gene3D" id="1.10.287.1060">
    <property type="entry name" value="ESAT-6-like"/>
    <property type="match status" value="1"/>
</dbReference>
<evidence type="ECO:0000256" key="1">
    <source>
        <dbReference type="RuleBase" id="RU362001"/>
    </source>
</evidence>
<dbReference type="RefSeq" id="WP_159903114.1">
    <property type="nucleotide sequence ID" value="NZ_BAABFX010000020.1"/>
</dbReference>
<proteinExistence type="inferred from homology"/>
<evidence type="ECO:0000313" key="3">
    <source>
        <dbReference type="Proteomes" id="UP001500390"/>
    </source>
</evidence>
<reference evidence="3" key="1">
    <citation type="journal article" date="2019" name="Int. J. Syst. Evol. Microbiol.">
        <title>The Global Catalogue of Microorganisms (GCM) 10K type strain sequencing project: providing services to taxonomists for standard genome sequencing and annotation.</title>
        <authorList>
            <consortium name="The Broad Institute Genomics Platform"/>
            <consortium name="The Broad Institute Genome Sequencing Center for Infectious Disease"/>
            <person name="Wu L."/>
            <person name="Ma J."/>
        </authorList>
    </citation>
    <scope>NUCLEOTIDE SEQUENCE [LARGE SCALE GENOMIC DNA]</scope>
    <source>
        <strain evidence="3">JCM 17738</strain>
    </source>
</reference>
<dbReference type="NCBIfam" id="TIGR03930">
    <property type="entry name" value="WXG100_ESAT6"/>
    <property type="match status" value="1"/>
</dbReference>
<dbReference type="InterPro" id="IPR036689">
    <property type="entry name" value="ESAT-6-like_sf"/>
</dbReference>
<accession>A0ABP8JKC2</accession>
<comment type="similarity">
    <text evidence="1">Belongs to the WXG100 family.</text>
</comment>
<name>A0ABP8JKC2_9MICO</name>
<dbReference type="SUPFAM" id="SSF140453">
    <property type="entry name" value="EsxAB dimer-like"/>
    <property type="match status" value="1"/>
</dbReference>